<dbReference type="GO" id="GO:0000166">
    <property type="term" value="F:nucleotide binding"/>
    <property type="evidence" value="ECO:0007669"/>
    <property type="project" value="InterPro"/>
</dbReference>
<dbReference type="AlphaFoldDB" id="A0AAW5KL48"/>
<comment type="caution">
    <text evidence="3">The sequence shown here is derived from an EMBL/GenBank/DDBJ whole genome shotgun (WGS) entry which is preliminary data.</text>
</comment>
<dbReference type="Pfam" id="PF02403">
    <property type="entry name" value="Seryl_tRNA_N"/>
    <property type="match status" value="1"/>
</dbReference>
<name>A0AAW5KL48_9FIRM</name>
<feature type="non-terminal residue" evidence="3">
    <location>
        <position position="64"/>
    </location>
</feature>
<dbReference type="RefSeq" id="WP_256136829.1">
    <property type="nucleotide sequence ID" value="NZ_JANGAB010000120.1"/>
</dbReference>
<dbReference type="SUPFAM" id="SSF46589">
    <property type="entry name" value="tRNA-binding arm"/>
    <property type="match status" value="1"/>
</dbReference>
<evidence type="ECO:0000313" key="4">
    <source>
        <dbReference type="Proteomes" id="UP001205063"/>
    </source>
</evidence>
<dbReference type="InterPro" id="IPR042103">
    <property type="entry name" value="SerRS_1_N_sf"/>
</dbReference>
<protein>
    <recommendedName>
        <fullName evidence="2">Serine-tRNA synthetase type1 N-terminal domain-containing protein</fullName>
    </recommendedName>
</protein>
<keyword evidence="1" id="KW-0963">Cytoplasm</keyword>
<evidence type="ECO:0000259" key="2">
    <source>
        <dbReference type="Pfam" id="PF02403"/>
    </source>
</evidence>
<proteinExistence type="predicted"/>
<sequence>MLDINLLRQDPQRVKENIKKKFQEEKLVLVDEVVKLDREFRVNSSSLSTTACTGRMDCRGGPTS</sequence>
<gene>
    <name evidence="3" type="ORF">NE646_13610</name>
</gene>
<dbReference type="Gene3D" id="1.10.287.40">
    <property type="entry name" value="Serine-tRNA synthetase, tRNA binding domain"/>
    <property type="match status" value="1"/>
</dbReference>
<evidence type="ECO:0000256" key="1">
    <source>
        <dbReference type="ARBA" id="ARBA00022490"/>
    </source>
</evidence>
<organism evidence="3 4">
    <name type="scientific">Bittarella massiliensis</name>
    <name type="common">ex Durand et al. 2017</name>
    <dbReference type="NCBI Taxonomy" id="1720313"/>
    <lineage>
        <taxon>Bacteria</taxon>
        <taxon>Bacillati</taxon>
        <taxon>Bacillota</taxon>
        <taxon>Clostridia</taxon>
        <taxon>Eubacteriales</taxon>
        <taxon>Oscillospiraceae</taxon>
        <taxon>Bittarella (ex Durand et al. 2017)</taxon>
    </lineage>
</organism>
<dbReference type="Proteomes" id="UP001205063">
    <property type="component" value="Unassembled WGS sequence"/>
</dbReference>
<feature type="domain" description="Serine-tRNA synthetase type1 N-terminal" evidence="2">
    <location>
        <begin position="1"/>
        <end position="41"/>
    </location>
</feature>
<accession>A0AAW5KL48</accession>
<dbReference type="InterPro" id="IPR010978">
    <property type="entry name" value="tRNA-bd_arm"/>
</dbReference>
<reference evidence="3" key="1">
    <citation type="submission" date="2022-06" db="EMBL/GenBank/DDBJ databases">
        <title>Isolation of gut microbiota from human fecal samples.</title>
        <authorList>
            <person name="Pamer E.G."/>
            <person name="Barat B."/>
            <person name="Waligurski E."/>
            <person name="Medina S."/>
            <person name="Paddock L."/>
            <person name="Mostad J."/>
        </authorList>
    </citation>
    <scope>NUCLEOTIDE SEQUENCE</scope>
    <source>
        <strain evidence="3">DFI.7.96</strain>
    </source>
</reference>
<dbReference type="EMBL" id="JANGAB010000120">
    <property type="protein sequence ID" value="MCQ4950674.1"/>
    <property type="molecule type" value="Genomic_DNA"/>
</dbReference>
<dbReference type="InterPro" id="IPR015866">
    <property type="entry name" value="Ser-tRNA-synth_1_N"/>
</dbReference>
<evidence type="ECO:0000313" key="3">
    <source>
        <dbReference type="EMBL" id="MCQ4950674.1"/>
    </source>
</evidence>